<evidence type="ECO:0000256" key="2">
    <source>
        <dbReference type="ARBA" id="ARBA00022898"/>
    </source>
</evidence>
<keyword evidence="2" id="KW-0663">Pyridoxal phosphate</keyword>
<dbReference type="InterPro" id="IPR015421">
    <property type="entry name" value="PyrdxlP-dep_Trfase_major"/>
</dbReference>
<dbReference type="InterPro" id="IPR036388">
    <property type="entry name" value="WH-like_DNA-bd_sf"/>
</dbReference>
<reference evidence="7" key="2">
    <citation type="submission" date="2020-09" db="EMBL/GenBank/DDBJ databases">
        <authorList>
            <person name="Sun Q."/>
            <person name="Ohkuma M."/>
        </authorList>
    </citation>
    <scope>NUCLEOTIDE SEQUENCE</scope>
    <source>
        <strain evidence="7">JCM 14371</strain>
    </source>
</reference>
<evidence type="ECO:0000256" key="4">
    <source>
        <dbReference type="ARBA" id="ARBA00023125"/>
    </source>
</evidence>
<dbReference type="InterPro" id="IPR051446">
    <property type="entry name" value="HTH_trans_reg/aminotransferase"/>
</dbReference>
<accession>A0A917P8T9</accession>
<dbReference type="Proteomes" id="UP000635726">
    <property type="component" value="Unassembled WGS sequence"/>
</dbReference>
<dbReference type="Gene3D" id="1.10.10.10">
    <property type="entry name" value="Winged helix-like DNA-binding domain superfamily/Winged helix DNA-binding domain"/>
    <property type="match status" value="1"/>
</dbReference>
<dbReference type="SUPFAM" id="SSF53383">
    <property type="entry name" value="PLP-dependent transferases"/>
    <property type="match status" value="1"/>
</dbReference>
<keyword evidence="4" id="KW-0238">DNA-binding</keyword>
<evidence type="ECO:0000313" key="7">
    <source>
        <dbReference type="EMBL" id="GGJ67018.1"/>
    </source>
</evidence>
<protein>
    <submittedName>
        <fullName evidence="7">GntR family transcriptional regulator</fullName>
    </submittedName>
</protein>
<dbReference type="InterPro" id="IPR015422">
    <property type="entry name" value="PyrdxlP-dep_Trfase_small"/>
</dbReference>
<dbReference type="Gene3D" id="3.90.1150.10">
    <property type="entry name" value="Aspartate Aminotransferase, domain 1"/>
    <property type="match status" value="1"/>
</dbReference>
<name>A0A917P8T9_9DEIO</name>
<dbReference type="InterPro" id="IPR000524">
    <property type="entry name" value="Tscrpt_reg_HTH_GntR"/>
</dbReference>
<dbReference type="Pfam" id="PF00392">
    <property type="entry name" value="GntR"/>
    <property type="match status" value="1"/>
</dbReference>
<comment type="similarity">
    <text evidence="1">In the C-terminal section; belongs to the class-I pyridoxal-phosphate-dependent aminotransferase family.</text>
</comment>
<dbReference type="CDD" id="cd00609">
    <property type="entry name" value="AAT_like"/>
    <property type="match status" value="1"/>
</dbReference>
<dbReference type="GO" id="GO:0030170">
    <property type="term" value="F:pyridoxal phosphate binding"/>
    <property type="evidence" value="ECO:0007669"/>
    <property type="project" value="InterPro"/>
</dbReference>
<dbReference type="CDD" id="cd07377">
    <property type="entry name" value="WHTH_GntR"/>
    <property type="match status" value="1"/>
</dbReference>
<evidence type="ECO:0000313" key="8">
    <source>
        <dbReference type="Proteomes" id="UP000635726"/>
    </source>
</evidence>
<dbReference type="EMBL" id="BMOE01000002">
    <property type="protein sequence ID" value="GGJ67018.1"/>
    <property type="molecule type" value="Genomic_DNA"/>
</dbReference>
<evidence type="ECO:0000256" key="5">
    <source>
        <dbReference type="ARBA" id="ARBA00023163"/>
    </source>
</evidence>
<dbReference type="SMART" id="SM00345">
    <property type="entry name" value="HTH_GNTR"/>
    <property type="match status" value="1"/>
</dbReference>
<dbReference type="RefSeq" id="WP_188961082.1">
    <property type="nucleotide sequence ID" value="NZ_BMOE01000002.1"/>
</dbReference>
<evidence type="ECO:0000259" key="6">
    <source>
        <dbReference type="PROSITE" id="PS50949"/>
    </source>
</evidence>
<dbReference type="InterPro" id="IPR004839">
    <property type="entry name" value="Aminotransferase_I/II_large"/>
</dbReference>
<keyword evidence="5" id="KW-0804">Transcription</keyword>
<gene>
    <name evidence="7" type="ORF">GCM10008939_09030</name>
</gene>
<evidence type="ECO:0000256" key="3">
    <source>
        <dbReference type="ARBA" id="ARBA00023015"/>
    </source>
</evidence>
<keyword evidence="8" id="KW-1185">Reference proteome</keyword>
<comment type="caution">
    <text evidence="7">The sequence shown here is derived from an EMBL/GenBank/DDBJ whole genome shotgun (WGS) entry which is preliminary data.</text>
</comment>
<dbReference type="Pfam" id="PF00155">
    <property type="entry name" value="Aminotran_1_2"/>
    <property type="match status" value="1"/>
</dbReference>
<feature type="domain" description="HTH gntR-type" evidence="6">
    <location>
        <begin position="18"/>
        <end position="86"/>
    </location>
</feature>
<dbReference type="SUPFAM" id="SSF46785">
    <property type="entry name" value="Winged helix' DNA-binding domain"/>
    <property type="match status" value="1"/>
</dbReference>
<dbReference type="PROSITE" id="PS50949">
    <property type="entry name" value="HTH_GNTR"/>
    <property type="match status" value="1"/>
</dbReference>
<dbReference type="PANTHER" id="PTHR46577:SF1">
    <property type="entry name" value="HTH-TYPE TRANSCRIPTIONAL REGULATORY PROTEIN GABR"/>
    <property type="match status" value="1"/>
</dbReference>
<reference evidence="7" key="1">
    <citation type="journal article" date="2014" name="Int. J. Syst. Evol. Microbiol.">
        <title>Complete genome sequence of Corynebacterium casei LMG S-19264T (=DSM 44701T), isolated from a smear-ripened cheese.</title>
        <authorList>
            <consortium name="US DOE Joint Genome Institute (JGI-PGF)"/>
            <person name="Walter F."/>
            <person name="Albersmeier A."/>
            <person name="Kalinowski J."/>
            <person name="Ruckert C."/>
        </authorList>
    </citation>
    <scope>NUCLEOTIDE SEQUENCE</scope>
    <source>
        <strain evidence="7">JCM 14371</strain>
    </source>
</reference>
<dbReference type="InterPro" id="IPR036390">
    <property type="entry name" value="WH_DNA-bd_sf"/>
</dbReference>
<dbReference type="GO" id="GO:0003677">
    <property type="term" value="F:DNA binding"/>
    <property type="evidence" value="ECO:0007669"/>
    <property type="project" value="UniProtKB-KW"/>
</dbReference>
<dbReference type="AlphaFoldDB" id="A0A917P8T9"/>
<evidence type="ECO:0000256" key="1">
    <source>
        <dbReference type="ARBA" id="ARBA00005384"/>
    </source>
</evidence>
<dbReference type="InterPro" id="IPR015424">
    <property type="entry name" value="PyrdxlP-dep_Trfase"/>
</dbReference>
<sequence>MDSPHWTALLSGWRDAPGTLPSRLALKLRTHIQAGRLSSDDPLPAERALSALLGVSRSVVVTTYDDLAAGGWITRRRGSGTRVAATAPRRQGVLTLRTPLNQTPTPDRELDFTHAVPYLTPAHRQELVAAARDAFQESLYHPLGLPDLRALLADTYRAEGLPTRPEQVFITTGAQQAISLTAGTLLQRGDAALMETPTYFGAIDVFRAAGASLVGVPVGPHGVRHEDFLTAARTHHPRLAFLTPTFQNPTGTVMPARTRQLIAAHAHDTALPVIEDDTLIDLDFGDGDGRHVVPPRLATYAPDAPIVNVGSLSKLYWAGLRVGWMRVPDLLHGPLMQAKTLTDFGGSLPAQHIALRLLQDLPRLRRERREHVTHARDLLAHLLRTHLPGWSFDLPDGGQFLWVRLPTEHASHFTHHAARHGLRLFPGASMGVQTLPDHYLRLPFTVDPARLPDAVARLQAAWASFQMREGGERLA</sequence>
<keyword evidence="3" id="KW-0805">Transcription regulation</keyword>
<dbReference type="Gene3D" id="3.40.640.10">
    <property type="entry name" value="Type I PLP-dependent aspartate aminotransferase-like (Major domain)"/>
    <property type="match status" value="1"/>
</dbReference>
<dbReference type="PANTHER" id="PTHR46577">
    <property type="entry name" value="HTH-TYPE TRANSCRIPTIONAL REGULATORY PROTEIN GABR"/>
    <property type="match status" value="1"/>
</dbReference>
<dbReference type="GO" id="GO:0003700">
    <property type="term" value="F:DNA-binding transcription factor activity"/>
    <property type="evidence" value="ECO:0007669"/>
    <property type="project" value="InterPro"/>
</dbReference>
<proteinExistence type="inferred from homology"/>
<organism evidence="7 8">
    <name type="scientific">Deinococcus aquiradiocola</name>
    <dbReference type="NCBI Taxonomy" id="393059"/>
    <lineage>
        <taxon>Bacteria</taxon>
        <taxon>Thermotogati</taxon>
        <taxon>Deinococcota</taxon>
        <taxon>Deinococci</taxon>
        <taxon>Deinococcales</taxon>
        <taxon>Deinococcaceae</taxon>
        <taxon>Deinococcus</taxon>
    </lineage>
</organism>